<dbReference type="InterPro" id="IPR011006">
    <property type="entry name" value="CheY-like_superfamily"/>
</dbReference>
<dbReference type="AlphaFoldDB" id="A0A502FXK5"/>
<evidence type="ECO:0000256" key="1">
    <source>
        <dbReference type="ARBA" id="ARBA00000085"/>
    </source>
</evidence>
<dbReference type="InterPro" id="IPR003594">
    <property type="entry name" value="HATPase_dom"/>
</dbReference>
<dbReference type="PRINTS" id="PR00344">
    <property type="entry name" value="BCTRLSENSOR"/>
</dbReference>
<dbReference type="Pfam" id="PF00512">
    <property type="entry name" value="HisKA"/>
    <property type="match status" value="1"/>
</dbReference>
<dbReference type="SMART" id="SM00388">
    <property type="entry name" value="HisKA"/>
    <property type="match status" value="1"/>
</dbReference>
<dbReference type="SUPFAM" id="SSF47384">
    <property type="entry name" value="Homodimeric domain of signal transducing histidine kinase"/>
    <property type="match status" value="1"/>
</dbReference>
<keyword evidence="3 4" id="KW-0597">Phosphoprotein</keyword>
<dbReference type="InterPro" id="IPR003661">
    <property type="entry name" value="HisK_dim/P_dom"/>
</dbReference>
<evidence type="ECO:0000259" key="5">
    <source>
        <dbReference type="PROSITE" id="PS50109"/>
    </source>
</evidence>
<evidence type="ECO:0000313" key="7">
    <source>
        <dbReference type="EMBL" id="TPG53796.1"/>
    </source>
</evidence>
<comment type="caution">
    <text evidence="7">The sequence shown here is derived from an EMBL/GenBank/DDBJ whole genome shotgun (WGS) entry which is preliminary data.</text>
</comment>
<dbReference type="EMBL" id="RCZP01000014">
    <property type="protein sequence ID" value="TPG53796.1"/>
    <property type="molecule type" value="Genomic_DNA"/>
</dbReference>
<dbReference type="InterPro" id="IPR036097">
    <property type="entry name" value="HisK_dim/P_sf"/>
</dbReference>
<evidence type="ECO:0000313" key="8">
    <source>
        <dbReference type="Proteomes" id="UP000317078"/>
    </source>
</evidence>
<dbReference type="Pfam" id="PF12860">
    <property type="entry name" value="PAS_7"/>
    <property type="match status" value="1"/>
</dbReference>
<dbReference type="Pfam" id="PF02518">
    <property type="entry name" value="HATPase_c"/>
    <property type="match status" value="1"/>
</dbReference>
<dbReference type="PANTHER" id="PTHR45339">
    <property type="entry name" value="HYBRID SIGNAL TRANSDUCTION HISTIDINE KINASE J"/>
    <property type="match status" value="1"/>
</dbReference>
<dbReference type="InterPro" id="IPR035965">
    <property type="entry name" value="PAS-like_dom_sf"/>
</dbReference>
<organism evidence="7 8">
    <name type="scientific">Muricoccus nepalensis</name>
    <dbReference type="NCBI Taxonomy" id="1854500"/>
    <lineage>
        <taxon>Bacteria</taxon>
        <taxon>Pseudomonadati</taxon>
        <taxon>Pseudomonadota</taxon>
        <taxon>Alphaproteobacteria</taxon>
        <taxon>Acetobacterales</taxon>
        <taxon>Roseomonadaceae</taxon>
        <taxon>Muricoccus</taxon>
    </lineage>
</organism>
<evidence type="ECO:0000256" key="2">
    <source>
        <dbReference type="ARBA" id="ARBA00012438"/>
    </source>
</evidence>
<evidence type="ECO:0000259" key="6">
    <source>
        <dbReference type="PROSITE" id="PS50110"/>
    </source>
</evidence>
<feature type="modified residue" description="4-aspartylphosphate" evidence="4">
    <location>
        <position position="796"/>
    </location>
</feature>
<keyword evidence="8" id="KW-1185">Reference proteome</keyword>
<dbReference type="Gene3D" id="1.10.287.130">
    <property type="match status" value="1"/>
</dbReference>
<dbReference type="GO" id="GO:0000155">
    <property type="term" value="F:phosphorelay sensor kinase activity"/>
    <property type="evidence" value="ECO:0007669"/>
    <property type="project" value="InterPro"/>
</dbReference>
<dbReference type="InterPro" id="IPR036890">
    <property type="entry name" value="HATPase_C_sf"/>
</dbReference>
<dbReference type="SUPFAM" id="SSF55874">
    <property type="entry name" value="ATPase domain of HSP90 chaperone/DNA topoisomerase II/histidine kinase"/>
    <property type="match status" value="1"/>
</dbReference>
<dbReference type="Pfam" id="PF00072">
    <property type="entry name" value="Response_reg"/>
    <property type="match status" value="1"/>
</dbReference>
<evidence type="ECO:0000256" key="4">
    <source>
        <dbReference type="PROSITE-ProRule" id="PRU00169"/>
    </source>
</evidence>
<reference evidence="7 8" key="1">
    <citation type="journal article" date="2019" name="Environ. Microbiol.">
        <title>Species interactions and distinct microbial communities in high Arctic permafrost affected cryosols are associated with the CH4 and CO2 gas fluxes.</title>
        <authorList>
            <person name="Altshuler I."/>
            <person name="Hamel J."/>
            <person name="Turney S."/>
            <person name="Magnuson E."/>
            <person name="Levesque R."/>
            <person name="Greer C."/>
            <person name="Whyte L.G."/>
        </authorList>
    </citation>
    <scope>NUCLEOTIDE SEQUENCE [LARGE SCALE GENOMIC DNA]</scope>
    <source>
        <strain evidence="7 8">S9.3B</strain>
    </source>
</reference>
<sequence>MSGFDGHAPAVPRALPWPAARPGPAPARRFRLPAAGRGILLGAVALLVLEGLTTWQIVHRGRATADANARAEVAALADGAAAAVNRSFLAADSALAGLSGLLAAALPGVEAEGPSARRSVALSRVLTGLVDSSVGLRDLVLLPADGGAPVAAALPGSRRRPPPLPHAALRQAASQLGTPGGGATVAGPVRNPATGEWALFRPRAILLPGLPPLLAVAEVPIFVVAASLGNRGAAGEAPGQRAMLIRTDDGVLLASAPHDEARIGQPVPEAQAGEEGPGRYVGRRRTLYPAMQVVVVQDAAAALAAWEESEGRILMAGGGLAALTIGIAALLLVMLAQRDRAEAERARGRQLLEGSIEAMSDGFVMWDEEDRLIVCNQRYRDFYRESTPAIRPGATLADILRYGVRHGQYPQAGPDHERFVAEALAHARHAWSSPPLERLLPDGRWILVTERRVPGGGSVGIRTDITQQKRAAADLAAARDAAAAAGAAKSLFLARMSHELRTPLNGVLGMAQALAGDPGLSPLQRERALLLEAAGRHLLGVANDVLDLSHVEAGRMPLRRAPAALAPLLEGCAALIRPAALRAGIALLTEHDPALPPGAMLDAMRVRQLVLNLLSNAVKFTPDGGRVVLRSRVAGRGARLRIEVLDTGPGIPPERRADVFRDFVRLEGAGDTPRAEGFGLGLAIAAGIVEAMGGRIGVEDDAEAIARGETGSLFWVELPLDAAEAPDALPAAGTPPAARPLRVLVVDDVPTNRLVAQALLERAGHRTELAPGGAEGLEAVRGAARCGDPFDLVLMDLSMPGLDGLEAARRLRARPAGEGGAVPVVALTAGVVDADGQACRAAGMNGYLSKPLTREALLAEIERVVPLGRREATVDDHEAASSGLPVPVSG</sequence>
<dbReference type="RefSeq" id="WP_140884560.1">
    <property type="nucleotide sequence ID" value="NZ_RCZP01000014.1"/>
</dbReference>
<dbReference type="PANTHER" id="PTHR45339:SF5">
    <property type="entry name" value="HISTIDINE KINASE"/>
    <property type="match status" value="1"/>
</dbReference>
<accession>A0A502FXK5</accession>
<dbReference type="CDD" id="cd17546">
    <property type="entry name" value="REC_hyHK_CKI1_RcsC-like"/>
    <property type="match status" value="1"/>
</dbReference>
<dbReference type="SUPFAM" id="SSF52172">
    <property type="entry name" value="CheY-like"/>
    <property type="match status" value="1"/>
</dbReference>
<dbReference type="Gene3D" id="3.40.50.2300">
    <property type="match status" value="1"/>
</dbReference>
<dbReference type="Gene3D" id="3.30.565.10">
    <property type="entry name" value="Histidine kinase-like ATPase, C-terminal domain"/>
    <property type="match status" value="1"/>
</dbReference>
<comment type="catalytic activity">
    <reaction evidence="1">
        <text>ATP + protein L-histidine = ADP + protein N-phospho-L-histidine.</text>
        <dbReference type="EC" id="2.7.13.3"/>
    </reaction>
</comment>
<dbReference type="EC" id="2.7.13.3" evidence="2"/>
<dbReference type="PROSITE" id="PS50109">
    <property type="entry name" value="HIS_KIN"/>
    <property type="match status" value="1"/>
</dbReference>
<protein>
    <recommendedName>
        <fullName evidence="2">histidine kinase</fullName>
        <ecNumber evidence="2">2.7.13.3</ecNumber>
    </recommendedName>
</protein>
<dbReference type="PROSITE" id="PS50110">
    <property type="entry name" value="RESPONSE_REGULATORY"/>
    <property type="match status" value="1"/>
</dbReference>
<evidence type="ECO:0000256" key="3">
    <source>
        <dbReference type="ARBA" id="ARBA00022553"/>
    </source>
</evidence>
<dbReference type="InterPro" id="IPR001789">
    <property type="entry name" value="Sig_transdc_resp-reg_receiver"/>
</dbReference>
<feature type="domain" description="Response regulatory" evidence="6">
    <location>
        <begin position="742"/>
        <end position="865"/>
    </location>
</feature>
<dbReference type="Proteomes" id="UP000317078">
    <property type="component" value="Unassembled WGS sequence"/>
</dbReference>
<dbReference type="SMART" id="SM00448">
    <property type="entry name" value="REC"/>
    <property type="match status" value="1"/>
</dbReference>
<dbReference type="SUPFAM" id="SSF55785">
    <property type="entry name" value="PYP-like sensor domain (PAS domain)"/>
    <property type="match status" value="1"/>
</dbReference>
<feature type="domain" description="Histidine kinase" evidence="5">
    <location>
        <begin position="495"/>
        <end position="722"/>
    </location>
</feature>
<name>A0A502FXK5_9PROT</name>
<dbReference type="InterPro" id="IPR005467">
    <property type="entry name" value="His_kinase_dom"/>
</dbReference>
<proteinExistence type="predicted"/>
<dbReference type="Gene3D" id="3.30.450.20">
    <property type="entry name" value="PAS domain"/>
    <property type="match status" value="2"/>
</dbReference>
<dbReference type="OrthoDB" id="9813151at2"/>
<dbReference type="CDD" id="cd00082">
    <property type="entry name" value="HisKA"/>
    <property type="match status" value="1"/>
</dbReference>
<dbReference type="InterPro" id="IPR004358">
    <property type="entry name" value="Sig_transdc_His_kin-like_C"/>
</dbReference>
<dbReference type="SMART" id="SM00387">
    <property type="entry name" value="HATPase_c"/>
    <property type="match status" value="1"/>
</dbReference>
<gene>
    <name evidence="7" type="ORF">EAH89_15235</name>
</gene>